<comment type="similarity">
    <text evidence="8">Belongs to the archaeal FAD synthase family.</text>
</comment>
<dbReference type="Gene3D" id="3.40.50.620">
    <property type="entry name" value="HUPs"/>
    <property type="match status" value="1"/>
</dbReference>
<evidence type="ECO:0000256" key="8">
    <source>
        <dbReference type="HAMAP-Rule" id="MF_02115"/>
    </source>
</evidence>
<dbReference type="GO" id="GO:0006747">
    <property type="term" value="P:FAD biosynthetic process"/>
    <property type="evidence" value="ECO:0007669"/>
    <property type="project" value="UniProtKB-UniRule"/>
</dbReference>
<comment type="subunit">
    <text evidence="8">Homodimer.</text>
</comment>
<dbReference type="EMBL" id="LMVO01000034">
    <property type="protein sequence ID" value="PAV08976.1"/>
    <property type="molecule type" value="Genomic_DNA"/>
</dbReference>
<keyword evidence="7 8" id="KW-0067">ATP-binding</keyword>
<keyword evidence="3 8" id="KW-0808">Transferase</keyword>
<feature type="domain" description="Cytidyltransferase-like" evidence="9">
    <location>
        <begin position="6"/>
        <end position="132"/>
    </location>
</feature>
<evidence type="ECO:0000256" key="5">
    <source>
        <dbReference type="ARBA" id="ARBA00022741"/>
    </source>
</evidence>
<evidence type="ECO:0000256" key="6">
    <source>
        <dbReference type="ARBA" id="ARBA00022827"/>
    </source>
</evidence>
<evidence type="ECO:0000313" key="11">
    <source>
        <dbReference type="Proteomes" id="UP000243820"/>
    </source>
</evidence>
<comment type="caution">
    <text evidence="10">The sequence shown here is derived from an EMBL/GenBank/DDBJ whole genome shotgun (WGS) entry which is preliminary data.</text>
</comment>
<comment type="function">
    <text evidence="8">Catalyzes the transfer of the AMP portion of ATP to flavin mononucleotide (FMN) to produce flavin adenine dinucleotide (FAD) coenzyme.</text>
</comment>
<gene>
    <name evidence="8" type="primary">ribL</name>
    <name evidence="10" type="ORF">ASJ83_01355</name>
</gene>
<dbReference type="GO" id="GO:0003919">
    <property type="term" value="F:FMN adenylyltransferase activity"/>
    <property type="evidence" value="ECO:0007669"/>
    <property type="project" value="UniProtKB-UniRule"/>
</dbReference>
<dbReference type="AlphaFoldDB" id="A0AAX0Q6V9"/>
<keyword evidence="11" id="KW-1185">Reference proteome</keyword>
<comment type="cofactor">
    <cofactor evidence="8">
        <name>a divalent metal cation</name>
        <dbReference type="ChEBI" id="CHEBI:60240"/>
    </cofactor>
</comment>
<comment type="pathway">
    <text evidence="8">Cofactor biosynthesis; FAD biosynthesis; FAD from FMN: step 1/1.</text>
</comment>
<dbReference type="InterPro" id="IPR014729">
    <property type="entry name" value="Rossmann-like_a/b/a_fold"/>
</dbReference>
<dbReference type="GO" id="GO:0046444">
    <property type="term" value="P:FMN metabolic process"/>
    <property type="evidence" value="ECO:0007669"/>
    <property type="project" value="UniProtKB-UniRule"/>
</dbReference>
<evidence type="ECO:0000313" key="10">
    <source>
        <dbReference type="EMBL" id="PAV08976.1"/>
    </source>
</evidence>
<evidence type="ECO:0000256" key="7">
    <source>
        <dbReference type="ARBA" id="ARBA00022840"/>
    </source>
</evidence>
<dbReference type="HAMAP" id="MF_02115">
    <property type="entry name" value="FAD_synth_arch"/>
    <property type="match status" value="1"/>
</dbReference>
<evidence type="ECO:0000256" key="1">
    <source>
        <dbReference type="ARBA" id="ARBA00022630"/>
    </source>
</evidence>
<dbReference type="InterPro" id="IPR024902">
    <property type="entry name" value="FAD_synth_RibL"/>
</dbReference>
<dbReference type="Pfam" id="PF01467">
    <property type="entry name" value="CTP_transf_like"/>
    <property type="match status" value="1"/>
</dbReference>
<dbReference type="InterPro" id="IPR004821">
    <property type="entry name" value="Cyt_trans-like"/>
</dbReference>
<organism evidence="10 11">
    <name type="scientific">Methanocorpusculum parvum</name>
    <dbReference type="NCBI Taxonomy" id="2193"/>
    <lineage>
        <taxon>Archaea</taxon>
        <taxon>Methanobacteriati</taxon>
        <taxon>Methanobacteriota</taxon>
        <taxon>Stenosarchaea group</taxon>
        <taxon>Methanomicrobia</taxon>
        <taxon>Methanomicrobiales</taxon>
        <taxon>Methanocorpusculaceae</taxon>
        <taxon>Methanocorpusculum</taxon>
    </lineage>
</organism>
<keyword evidence="1 8" id="KW-0285">Flavoprotein</keyword>
<dbReference type="NCBIfam" id="TIGR00125">
    <property type="entry name" value="cyt_tran_rel"/>
    <property type="match status" value="1"/>
</dbReference>
<name>A0AAX0Q6V9_9EURY</name>
<keyword evidence="4 8" id="KW-0548">Nucleotidyltransferase</keyword>
<feature type="binding site" evidence="8">
    <location>
        <position position="119"/>
    </location>
    <ligand>
        <name>ATP</name>
        <dbReference type="ChEBI" id="CHEBI:30616"/>
    </ligand>
</feature>
<sequence length="140" mass="16265">MKRVVATGTFDILHPGHIYYLEESKKLGDELWVIVAREKNVVHKPRPIVSEEQRLKMIRSLRCVDHAVLGDQTDMYKPIREIDPAVITIGFNQKWSEEKLTREMRERGISAEVVRIAEYSGMPFTSSTKIIEEAVRRRSQ</sequence>
<dbReference type="SUPFAM" id="SSF52374">
    <property type="entry name" value="Nucleotidylyl transferase"/>
    <property type="match status" value="1"/>
</dbReference>
<proteinExistence type="inferred from homology"/>
<evidence type="ECO:0000256" key="3">
    <source>
        <dbReference type="ARBA" id="ARBA00022679"/>
    </source>
</evidence>
<protein>
    <recommendedName>
        <fullName evidence="8">FAD synthase</fullName>
        <ecNumber evidence="8">2.7.7.2</ecNumber>
    </recommendedName>
    <alternativeName>
        <fullName evidence="8">FMN adenylyltransferase</fullName>
    </alternativeName>
    <alternativeName>
        <fullName evidence="8">Flavin adenine dinucleotide synthase</fullName>
    </alternativeName>
</protein>
<dbReference type="PANTHER" id="PTHR43793:SF1">
    <property type="entry name" value="FAD SYNTHASE"/>
    <property type="match status" value="1"/>
</dbReference>
<reference evidence="10 11" key="1">
    <citation type="journal article" date="2017" name="BMC Genomics">
        <title>Genomic analysis of methanogenic archaea reveals a shift towards energy conservation.</title>
        <authorList>
            <person name="Gilmore S.P."/>
            <person name="Henske J.K."/>
            <person name="Sexton J.A."/>
            <person name="Solomon K.V."/>
            <person name="Seppala S."/>
            <person name="Yoo J.I."/>
            <person name="Huyett L.M."/>
            <person name="Pressman A."/>
            <person name="Cogan J.Z."/>
            <person name="Kivenson V."/>
            <person name="Peng X."/>
            <person name="Tan Y."/>
            <person name="Valentine D.L."/>
            <person name="O'Malley M.A."/>
        </authorList>
    </citation>
    <scope>NUCLEOTIDE SEQUENCE [LARGE SCALE GENOMIC DNA]</scope>
    <source>
        <strain evidence="10 11">XII</strain>
    </source>
</reference>
<keyword evidence="2 8" id="KW-0288">FMN</keyword>
<keyword evidence="6 8" id="KW-0274">FAD</keyword>
<comment type="catalytic activity">
    <reaction evidence="8">
        <text>FMN + ATP + H(+) = FAD + diphosphate</text>
        <dbReference type="Rhea" id="RHEA:17237"/>
        <dbReference type="ChEBI" id="CHEBI:15378"/>
        <dbReference type="ChEBI" id="CHEBI:30616"/>
        <dbReference type="ChEBI" id="CHEBI:33019"/>
        <dbReference type="ChEBI" id="CHEBI:57692"/>
        <dbReference type="ChEBI" id="CHEBI:58210"/>
        <dbReference type="EC" id="2.7.7.2"/>
    </reaction>
</comment>
<evidence type="ECO:0000256" key="2">
    <source>
        <dbReference type="ARBA" id="ARBA00022643"/>
    </source>
</evidence>
<dbReference type="InterPro" id="IPR050385">
    <property type="entry name" value="Archaeal_FAD_synthase"/>
</dbReference>
<evidence type="ECO:0000259" key="9">
    <source>
        <dbReference type="Pfam" id="PF01467"/>
    </source>
</evidence>
<dbReference type="PANTHER" id="PTHR43793">
    <property type="entry name" value="FAD SYNTHASE"/>
    <property type="match status" value="1"/>
</dbReference>
<feature type="binding site" evidence="8">
    <location>
        <begin position="14"/>
        <end position="17"/>
    </location>
    <ligand>
        <name>ATP</name>
        <dbReference type="ChEBI" id="CHEBI:30616"/>
    </ligand>
</feature>
<evidence type="ECO:0000256" key="4">
    <source>
        <dbReference type="ARBA" id="ARBA00022695"/>
    </source>
</evidence>
<accession>A0AAX0Q6V9</accession>
<keyword evidence="5 8" id="KW-0547">Nucleotide-binding</keyword>
<dbReference type="Proteomes" id="UP000243820">
    <property type="component" value="Unassembled WGS sequence"/>
</dbReference>
<dbReference type="RefSeq" id="WP_042696350.1">
    <property type="nucleotide sequence ID" value="NZ_LMVO01000034.1"/>
</dbReference>
<feature type="binding site" evidence="8">
    <location>
        <position position="92"/>
    </location>
    <ligand>
        <name>ATP</name>
        <dbReference type="ChEBI" id="CHEBI:30616"/>
    </ligand>
</feature>
<feature type="binding site" evidence="8">
    <location>
        <begin position="9"/>
        <end position="10"/>
    </location>
    <ligand>
        <name>ATP</name>
        <dbReference type="ChEBI" id="CHEBI:30616"/>
    </ligand>
</feature>
<dbReference type="EC" id="2.7.7.2" evidence="8"/>
<dbReference type="GO" id="GO:0005524">
    <property type="term" value="F:ATP binding"/>
    <property type="evidence" value="ECO:0007669"/>
    <property type="project" value="UniProtKB-UniRule"/>
</dbReference>